<organism evidence="3 4">
    <name type="scientific">Rhodococcus opacus</name>
    <name type="common">Nocardia opaca</name>
    <dbReference type="NCBI Taxonomy" id="37919"/>
    <lineage>
        <taxon>Bacteria</taxon>
        <taxon>Bacillati</taxon>
        <taxon>Actinomycetota</taxon>
        <taxon>Actinomycetes</taxon>
        <taxon>Mycobacteriales</taxon>
        <taxon>Nocardiaceae</taxon>
        <taxon>Rhodococcus</taxon>
    </lineage>
</organism>
<name>A0A2S8IMV7_RHOOP</name>
<dbReference type="InterPro" id="IPR043129">
    <property type="entry name" value="ATPase_NBD"/>
</dbReference>
<gene>
    <name evidence="3" type="ORF">C5613_37110</name>
</gene>
<dbReference type="GO" id="GO:0005829">
    <property type="term" value="C:cytosol"/>
    <property type="evidence" value="ECO:0007669"/>
    <property type="project" value="TreeGrafter"/>
</dbReference>
<sequence length="712" mass="74455">MSADPNHSSNGYALGIDVGGTFTDVVLAGPTGQESVAKTLSTHGDPTEGIVRGVQAALATAGVTPAAVDRVVHATTLATNAILEQKGVRVAHIGTRGFRNLLPLGRYARVEEDRFDTFFDPPLSPIPASDCFDVLERLNSAGEAIIPLDESSVRAVAEEIRDRGIRSVSIALLHSYVNPAHELRTAEIVREYLPADATVVTSAEIWPELREYERTTTTLMSAYVGPVMVSYLRKLEQRLRDAGIAARVQVMESGGGVMSADLAGRRAVATIESGPAAGVLAARAAGLSAGHPDVISFDMGGTTAKASVVRNGAPAITTEFHVGGKGSFGGRRAGTGVPIKTPAIDLAEVGAGGGSIAWVDHGQALRVGPHSAGSEPGPACYGRGGQDPTVTDANLVLGYLDPIGFAGGTMGLEPENSATAIRERIAKPLGVGLEAAANAIHEIANATMAAAVRVVTVQRGLDPRSFAVVAFGGAGPMHAARVAEEFDISTVIIPPSCGVGSAVGLLGTDLSTDRVLTRLCHENDIDGGSVDATFAQLAEVAAGDLGVELAAPSTRVERSVDVRLAGQAHELTVRISDGGEGRHWDDTSLPALRESFSEKYKEAYGIDGSGPIELVSYRVRVTHVVPKVPLGRRATSDARGQGPARKRRVWFREFGEYRETPVYEREGIVGADPVPGPLVIADGESTIVVPPAWNALVDSEFNVILSRASEEK</sequence>
<dbReference type="EMBL" id="PUIO01000067">
    <property type="protein sequence ID" value="PQP16106.1"/>
    <property type="molecule type" value="Genomic_DNA"/>
</dbReference>
<dbReference type="Proteomes" id="UP000239290">
    <property type="component" value="Unassembled WGS sequence"/>
</dbReference>
<reference evidence="4" key="1">
    <citation type="submission" date="2018-02" db="EMBL/GenBank/DDBJ databases">
        <title>Draft genome sequencing of Rhodococcus opacus KU647198.</title>
        <authorList>
            <person name="Zheng B.-X."/>
        </authorList>
    </citation>
    <scope>NUCLEOTIDE SEQUENCE [LARGE SCALE GENOMIC DNA]</scope>
    <source>
        <strain evidence="4">04-OD7</strain>
    </source>
</reference>
<dbReference type="AlphaFoldDB" id="A0A2S8IMV7"/>
<dbReference type="GO" id="GO:0006749">
    <property type="term" value="P:glutathione metabolic process"/>
    <property type="evidence" value="ECO:0007669"/>
    <property type="project" value="TreeGrafter"/>
</dbReference>
<comment type="caution">
    <text evidence="3">The sequence shown here is derived from an EMBL/GenBank/DDBJ whole genome shotgun (WGS) entry which is preliminary data.</text>
</comment>
<accession>A0A2S8IMV7</accession>
<evidence type="ECO:0000313" key="4">
    <source>
        <dbReference type="Proteomes" id="UP000239290"/>
    </source>
</evidence>
<dbReference type="PANTHER" id="PTHR11365:SF23">
    <property type="entry name" value="HYPOTHETICAL 5-OXOPROLINASE (EUROFUNG)-RELATED"/>
    <property type="match status" value="1"/>
</dbReference>
<dbReference type="SUPFAM" id="SSF53067">
    <property type="entry name" value="Actin-like ATPase domain"/>
    <property type="match status" value="1"/>
</dbReference>
<dbReference type="InterPro" id="IPR045079">
    <property type="entry name" value="Oxoprolinase-like"/>
</dbReference>
<dbReference type="InterPro" id="IPR002821">
    <property type="entry name" value="Hydantoinase_A"/>
</dbReference>
<evidence type="ECO:0000313" key="3">
    <source>
        <dbReference type="EMBL" id="PQP16106.1"/>
    </source>
</evidence>
<dbReference type="Pfam" id="PF01968">
    <property type="entry name" value="Hydantoinase_A"/>
    <property type="match status" value="1"/>
</dbReference>
<dbReference type="RefSeq" id="WP_105422315.1">
    <property type="nucleotide sequence ID" value="NZ_PUIO01000067.1"/>
</dbReference>
<dbReference type="PANTHER" id="PTHR11365">
    <property type="entry name" value="5-OXOPROLINASE RELATED"/>
    <property type="match status" value="1"/>
</dbReference>
<proteinExistence type="predicted"/>
<dbReference type="Pfam" id="PF05378">
    <property type="entry name" value="Hydant_A_N"/>
    <property type="match status" value="1"/>
</dbReference>
<protein>
    <submittedName>
        <fullName evidence="3">5-oxoprolinase</fullName>
    </submittedName>
</protein>
<dbReference type="GO" id="GO:0017168">
    <property type="term" value="F:5-oxoprolinase (ATP-hydrolyzing) activity"/>
    <property type="evidence" value="ECO:0007669"/>
    <property type="project" value="TreeGrafter"/>
</dbReference>
<feature type="domain" description="Hydantoinase A/oxoprolinase" evidence="1">
    <location>
        <begin position="214"/>
        <end position="513"/>
    </location>
</feature>
<evidence type="ECO:0000259" key="1">
    <source>
        <dbReference type="Pfam" id="PF01968"/>
    </source>
</evidence>
<feature type="domain" description="Hydantoinase/oxoprolinase N-terminal" evidence="2">
    <location>
        <begin position="14"/>
        <end position="192"/>
    </location>
</feature>
<dbReference type="InterPro" id="IPR008040">
    <property type="entry name" value="Hydant_A_N"/>
</dbReference>
<evidence type="ECO:0000259" key="2">
    <source>
        <dbReference type="Pfam" id="PF05378"/>
    </source>
</evidence>